<dbReference type="EMBL" id="AUBJ02000001">
    <property type="protein sequence ID" value="MCP2334089.1"/>
    <property type="molecule type" value="Genomic_DNA"/>
</dbReference>
<keyword evidence="3" id="KW-1003">Cell membrane</keyword>
<dbReference type="Proteomes" id="UP000791080">
    <property type="component" value="Unassembled WGS sequence"/>
</dbReference>
<keyword evidence="4" id="KW-0997">Cell inner membrane</keyword>
<dbReference type="PANTHER" id="PTHR37468:SF1">
    <property type="entry name" value="SULFATE TRANSPORTER CYSZ"/>
    <property type="match status" value="1"/>
</dbReference>
<evidence type="ECO:0000256" key="7">
    <source>
        <dbReference type="ARBA" id="ARBA00022989"/>
    </source>
</evidence>
<dbReference type="PANTHER" id="PTHR37468">
    <property type="entry name" value="SULFATE TRANSPORTER CYSZ"/>
    <property type="match status" value="1"/>
</dbReference>
<dbReference type="InterPro" id="IPR059112">
    <property type="entry name" value="CysZ/EI24"/>
</dbReference>
<evidence type="ECO:0000256" key="8">
    <source>
        <dbReference type="ARBA" id="ARBA00023032"/>
    </source>
</evidence>
<evidence type="ECO:0000313" key="12">
    <source>
        <dbReference type="Proteomes" id="UP000791080"/>
    </source>
</evidence>
<evidence type="ECO:0000256" key="4">
    <source>
        <dbReference type="ARBA" id="ARBA00022519"/>
    </source>
</evidence>
<accession>A0ABT1JNI6</accession>
<evidence type="ECO:0000313" key="11">
    <source>
        <dbReference type="EMBL" id="MCP2334089.1"/>
    </source>
</evidence>
<protein>
    <submittedName>
        <fullName evidence="11">CysZ protein</fullName>
    </submittedName>
</protein>
<name>A0ABT1JNI6_ACTCY</name>
<evidence type="ECO:0000256" key="9">
    <source>
        <dbReference type="ARBA" id="ARBA00023136"/>
    </source>
</evidence>
<keyword evidence="7 10" id="KW-1133">Transmembrane helix</keyword>
<comment type="caution">
    <text evidence="11">The sequence shown here is derived from an EMBL/GenBank/DDBJ whole genome shotgun (WGS) entry which is preliminary data.</text>
</comment>
<evidence type="ECO:0000256" key="3">
    <source>
        <dbReference type="ARBA" id="ARBA00022475"/>
    </source>
</evidence>
<evidence type="ECO:0000256" key="6">
    <source>
        <dbReference type="ARBA" id="ARBA00022692"/>
    </source>
</evidence>
<feature type="transmembrane region" description="Helical" evidence="10">
    <location>
        <begin position="28"/>
        <end position="54"/>
    </location>
</feature>
<keyword evidence="8" id="KW-0764">Sulfate transport</keyword>
<comment type="subcellular location">
    <subcellularLocation>
        <location evidence="1">Membrane</location>
        <topology evidence="1">Multi-pass membrane protein</topology>
    </subcellularLocation>
</comment>
<proteinExistence type="predicted"/>
<keyword evidence="9 10" id="KW-0472">Membrane</keyword>
<keyword evidence="6 10" id="KW-0812">Transmembrane</keyword>
<keyword evidence="12" id="KW-1185">Reference proteome</keyword>
<keyword evidence="5" id="KW-0028">Amino-acid biosynthesis</keyword>
<sequence length="258" mass="26949">MINGVRNFLSGVGMLGRGFGLVTRTPRLLLLGALPALLTSVLLLGAIAALVYYSGDLAALVTPFADDWAAPLRALVRVAAGVAVVALALTVSMLSFTGIALAIGGPFYEAIAERVEDDLGGVPESEEASWWRSFSVGLGETALLVLIAVLVAIPLFLIGLIPVVGSVLALVLGVLVNGWLLGLEMTAVPFGRRGRTLGERHRCLRRNRMRAWGFALPTYLLLLVPFAALLVMPAALAGGTLVAHRALTEDEGATTTGG</sequence>
<reference evidence="11 12" key="1">
    <citation type="submission" date="2022-06" db="EMBL/GenBank/DDBJ databases">
        <title>Genomic Encyclopedia of Type Strains, Phase I: the one thousand microbial genomes (KMG-I) project.</title>
        <authorList>
            <person name="Kyrpides N."/>
        </authorList>
    </citation>
    <scope>NUCLEOTIDE SEQUENCE [LARGE SCALE GENOMIC DNA]</scope>
    <source>
        <strain evidence="11 12">DSM 43889</strain>
    </source>
</reference>
<feature type="transmembrane region" description="Helical" evidence="10">
    <location>
        <begin position="167"/>
        <end position="190"/>
    </location>
</feature>
<dbReference type="RefSeq" id="WP_026418570.1">
    <property type="nucleotide sequence ID" value="NZ_AUBJ02000001.1"/>
</dbReference>
<keyword evidence="2" id="KW-0813">Transport</keyword>
<evidence type="ECO:0000256" key="1">
    <source>
        <dbReference type="ARBA" id="ARBA00004141"/>
    </source>
</evidence>
<dbReference type="Pfam" id="PF07264">
    <property type="entry name" value="EI24"/>
    <property type="match status" value="1"/>
</dbReference>
<evidence type="ECO:0000256" key="2">
    <source>
        <dbReference type="ARBA" id="ARBA00022448"/>
    </source>
</evidence>
<evidence type="ECO:0000256" key="10">
    <source>
        <dbReference type="SAM" id="Phobius"/>
    </source>
</evidence>
<feature type="transmembrane region" description="Helical" evidence="10">
    <location>
        <begin position="74"/>
        <end position="104"/>
    </location>
</feature>
<organism evidence="11 12">
    <name type="scientific">Actinoalloteichus caeruleus DSM 43889</name>
    <dbReference type="NCBI Taxonomy" id="1120930"/>
    <lineage>
        <taxon>Bacteria</taxon>
        <taxon>Bacillati</taxon>
        <taxon>Actinomycetota</taxon>
        <taxon>Actinomycetes</taxon>
        <taxon>Pseudonocardiales</taxon>
        <taxon>Pseudonocardiaceae</taxon>
        <taxon>Actinoalloteichus</taxon>
        <taxon>Actinoalloteichus cyanogriseus</taxon>
    </lineage>
</organism>
<feature type="transmembrane region" description="Helical" evidence="10">
    <location>
        <begin position="142"/>
        <end position="161"/>
    </location>
</feature>
<evidence type="ECO:0000256" key="5">
    <source>
        <dbReference type="ARBA" id="ARBA00022605"/>
    </source>
</evidence>
<dbReference type="InterPro" id="IPR050480">
    <property type="entry name" value="CysZ-like"/>
</dbReference>
<gene>
    <name evidence="11" type="ORF">G443_004359</name>
</gene>
<feature type="transmembrane region" description="Helical" evidence="10">
    <location>
        <begin position="211"/>
        <end position="236"/>
    </location>
</feature>